<evidence type="ECO:0000313" key="3">
    <source>
        <dbReference type="EMBL" id="ADN05971.1"/>
    </source>
</evidence>
<reference evidence="3" key="1">
    <citation type="journal article" date="2012" name="ISME J.">
        <title>Biogeography and phylogenetic diversity of a cluster of exclusively marine myxobacteria.</title>
        <authorList>
            <person name="Brinkhoff T."/>
            <person name="Fischer D."/>
            <person name="Vollmers J."/>
            <person name="Voget S."/>
            <person name="Beardsley C."/>
            <person name="Thole S."/>
            <person name="Mussmann M."/>
            <person name="Kunze B."/>
            <person name="Wagner-Dobler I."/>
            <person name="Daniel R."/>
            <person name="Simon M."/>
        </authorList>
    </citation>
    <scope>NUCLEOTIDE SEQUENCE</scope>
</reference>
<feature type="domain" description="Flavin reductase like" evidence="2">
    <location>
        <begin position="12"/>
        <end position="156"/>
    </location>
</feature>
<evidence type="ECO:0000256" key="1">
    <source>
        <dbReference type="ARBA" id="ARBA00023002"/>
    </source>
</evidence>
<dbReference type="InterPro" id="IPR002563">
    <property type="entry name" value="Flavin_Rdtase-like_dom"/>
</dbReference>
<dbReference type="GO" id="GO:0010181">
    <property type="term" value="F:FMN binding"/>
    <property type="evidence" value="ECO:0007669"/>
    <property type="project" value="InterPro"/>
</dbReference>
<dbReference type="SUPFAM" id="SSF50475">
    <property type="entry name" value="FMN-binding split barrel"/>
    <property type="match status" value="1"/>
</dbReference>
<keyword evidence="1" id="KW-0560">Oxidoreductase</keyword>
<dbReference type="AlphaFoldDB" id="G3D5G3"/>
<evidence type="ECO:0000259" key="2">
    <source>
        <dbReference type="SMART" id="SM00903"/>
    </source>
</evidence>
<dbReference type="SMART" id="SM00903">
    <property type="entry name" value="Flavin_Reduct"/>
    <property type="match status" value="1"/>
</dbReference>
<organism evidence="3">
    <name type="scientific">uncultured Myxococcales bacterium</name>
    <dbReference type="NCBI Taxonomy" id="253830"/>
    <lineage>
        <taxon>Bacteria</taxon>
        <taxon>Pseudomonadati</taxon>
        <taxon>Myxococcota</taxon>
        <taxon>Myxococcia</taxon>
        <taxon>Myxococcales</taxon>
        <taxon>environmental samples</taxon>
    </lineage>
</organism>
<dbReference type="Gene3D" id="2.30.110.10">
    <property type="entry name" value="Electron Transport, Fmn-binding Protein, Chain A"/>
    <property type="match status" value="1"/>
</dbReference>
<sequence>MPIDEDAFKEALRGWASGVTIVTARSGDQVHGMTVSAFSSVSADPPLVLVCANRASTTHGVIEEGGVFAVNILASHQQDVSNIFASSENEDSRLQRVSWTEGTTGAPLIDEAVVSLECNVTSSHREGSHTIYVGRVDAAHSTDGKPLLYYNGAYRSLLCGD</sequence>
<accession>G3D5G3</accession>
<dbReference type="GO" id="GO:0042602">
    <property type="term" value="F:riboflavin reductase (NADPH) activity"/>
    <property type="evidence" value="ECO:0007669"/>
    <property type="project" value="TreeGrafter"/>
</dbReference>
<dbReference type="PANTHER" id="PTHR30466">
    <property type="entry name" value="FLAVIN REDUCTASE"/>
    <property type="match status" value="1"/>
</dbReference>
<gene>
    <name evidence="3" type="ORF">MMCf1_180</name>
</gene>
<dbReference type="InterPro" id="IPR012349">
    <property type="entry name" value="Split_barrel_FMN-bd"/>
</dbReference>
<proteinExistence type="predicted"/>
<dbReference type="PANTHER" id="PTHR30466:SF1">
    <property type="entry name" value="FMN REDUCTASE (NADH) RUTF"/>
    <property type="match status" value="1"/>
</dbReference>
<dbReference type="InterPro" id="IPR050268">
    <property type="entry name" value="NADH-dep_flavin_reductase"/>
</dbReference>
<protein>
    <submittedName>
        <fullName evidence="3">FMN-binding flavin reductase-like protein</fullName>
    </submittedName>
</protein>
<dbReference type="EMBL" id="HQ191475">
    <property type="protein sequence ID" value="ADN05971.1"/>
    <property type="molecule type" value="Genomic_DNA"/>
</dbReference>
<dbReference type="Pfam" id="PF01613">
    <property type="entry name" value="Flavin_Reduct"/>
    <property type="match status" value="1"/>
</dbReference>
<name>G3D5G3_9BACT</name>